<dbReference type="Proteomes" id="UP000237438">
    <property type="component" value="Unassembled WGS sequence"/>
</dbReference>
<proteinExistence type="predicted"/>
<name>A0A2S4PLA9_9PEZI</name>
<dbReference type="OrthoDB" id="185373at2759"/>
<feature type="non-terminal residue" evidence="1">
    <location>
        <position position="845"/>
    </location>
</feature>
<dbReference type="STRING" id="225359.A0A2S4PLA9"/>
<evidence type="ECO:0000313" key="2">
    <source>
        <dbReference type="Proteomes" id="UP000237438"/>
    </source>
</evidence>
<comment type="caution">
    <text evidence="1">The sequence shown here is derived from an EMBL/GenBank/DDBJ whole genome shotgun (WGS) entry which is preliminary data.</text>
</comment>
<evidence type="ECO:0000313" key="1">
    <source>
        <dbReference type="EMBL" id="POS82822.1"/>
    </source>
</evidence>
<keyword evidence="2" id="KW-1185">Reference proteome</keyword>
<dbReference type="InterPro" id="IPR011990">
    <property type="entry name" value="TPR-like_helical_dom_sf"/>
</dbReference>
<dbReference type="GO" id="GO:0005739">
    <property type="term" value="C:mitochondrion"/>
    <property type="evidence" value="ECO:0007669"/>
    <property type="project" value="TreeGrafter"/>
</dbReference>
<sequence length="845" mass="98000">MSLFNTGAPYGVQKRDKDNFIFREDLVKEEFIIETDEFKKNKMKDANLPTAAILLAGEGLIFHCNNRAGSLTRYYNRQANPQIIRRCIRRSIFGFAKNVAQQPRDPSITPGLPKMIELSHMCKIGARPPLAAELKKSWCIFFEYKVKNKEIVNRLQAAHALRTFEHLKNLNSTEVSERLSLPEISLASNALRRLPNDKTDHHYHLAKALYNEIREREANPAKKRQAFQYYIEILSLTGNTTEARELLQADIVNITEASNSEQDEFIPDIMDKLWLFILKGFAREKNETELLQTLDIAKQKGVVYHPMVHRIMTTFFAEKDDILQTKHWYRKPITARGNSGPYPRPQTLAVVLQFCLRNNELDWCKDVFKEALSLNPSKGTWDVVFLWAAGAMGKGVEDVERMIGVMIRRNPENEVFRPNIHTINGLVKLAMSKNDPYLAERYLTLGLKYGIKPNARTLILQLNYRCDARDLRGARAAYDALQTEEVIDDEDLPPINKYIRTICDSPEPDFDLILALINDLDERDKRLEASTVTALSDVYLHRGDINGLVNILQTNIYHYTLSERGFIRDAFVKFCCNRYNSTLKAWDAYNILRQFFNETAVEQRTQIMNSFFERRRCDMACHTFGHMRQSTIQDRKPRLETYVSCLEGIAKLANREYLDIVHNMLKLDHDIEPNTTLYNALMLAYTSICEGGRALSFWKDITSRYEGPNYKSIEIFFWACQESNEGSVEARKIYEKMNRMGVELTAPVLAEYMGSLAKDACWSEVKDLIQGVEQEHGLKPDVRMLGTVYNCLPGDEAKAIMEAWSIEHYLQIWEELRKFGRRMVKHKQFPEIRMRQFYLKRDFKA</sequence>
<dbReference type="AlphaFoldDB" id="A0A2S4PLA9"/>
<dbReference type="Gene3D" id="1.25.40.10">
    <property type="entry name" value="Tetratricopeptide repeat domain"/>
    <property type="match status" value="2"/>
</dbReference>
<gene>
    <name evidence="1" type="ORF">EPUL_005730</name>
</gene>
<accession>A0A2S4PLA9</accession>
<protein>
    <recommendedName>
        <fullName evidence="3">Pentacotripeptide-repeat region of PRORP domain-containing protein</fullName>
    </recommendedName>
</protein>
<reference evidence="1 2" key="1">
    <citation type="submission" date="2017-10" db="EMBL/GenBank/DDBJ databases">
        <title>Development of genomic resources for the powdery mildew, Erysiphe pulchra.</title>
        <authorList>
            <person name="Wadl P.A."/>
            <person name="Mack B.M."/>
            <person name="Moore G."/>
            <person name="Beltz S.B."/>
        </authorList>
    </citation>
    <scope>NUCLEOTIDE SEQUENCE [LARGE SCALE GENOMIC DNA]</scope>
    <source>
        <strain evidence="1">Cflorida</strain>
    </source>
</reference>
<dbReference type="EMBL" id="PEDP01002218">
    <property type="protein sequence ID" value="POS82822.1"/>
    <property type="molecule type" value="Genomic_DNA"/>
</dbReference>
<dbReference type="PANTHER" id="PTHR47938">
    <property type="entry name" value="RESPIRATORY COMPLEX I CHAPERONE (CIA84), PUTATIVE (AFU_ORTHOLOGUE AFUA_2G06020)-RELATED"/>
    <property type="match status" value="1"/>
</dbReference>
<organism evidence="1 2">
    <name type="scientific">Erysiphe pulchra</name>
    <dbReference type="NCBI Taxonomy" id="225359"/>
    <lineage>
        <taxon>Eukaryota</taxon>
        <taxon>Fungi</taxon>
        <taxon>Dikarya</taxon>
        <taxon>Ascomycota</taxon>
        <taxon>Pezizomycotina</taxon>
        <taxon>Leotiomycetes</taxon>
        <taxon>Erysiphales</taxon>
        <taxon>Erysiphaceae</taxon>
        <taxon>Erysiphe</taxon>
    </lineage>
</organism>
<evidence type="ECO:0008006" key="3">
    <source>
        <dbReference type="Google" id="ProtNLM"/>
    </source>
</evidence>
<dbReference type="PANTHER" id="PTHR47938:SF39">
    <property type="entry name" value="PENTACOTRIPEPTIDE-REPEAT REGION OF PRORP DOMAIN-CONTAINING PROTEIN"/>
    <property type="match status" value="1"/>
</dbReference>
<dbReference type="GO" id="GO:0003729">
    <property type="term" value="F:mRNA binding"/>
    <property type="evidence" value="ECO:0007669"/>
    <property type="project" value="TreeGrafter"/>
</dbReference>
<dbReference type="GO" id="GO:0140053">
    <property type="term" value="P:mitochondrial gene expression"/>
    <property type="evidence" value="ECO:0007669"/>
    <property type="project" value="TreeGrafter"/>
</dbReference>